<dbReference type="PANTHER" id="PTHR38477:SF1">
    <property type="entry name" value="MUREIN L,D-TRANSPEPTIDASE CATALYTIC DOMAIN FAMILY PROTEIN"/>
    <property type="match status" value="1"/>
</dbReference>
<dbReference type="Proteomes" id="UP000244450">
    <property type="component" value="Unassembled WGS sequence"/>
</dbReference>
<gene>
    <name evidence="2" type="ORF">DCC81_14295</name>
</gene>
<sequence>MIKRLKRVLFPVVLFTSSVVALAASHPRSIRHHGTVIVKTVAHKSAAVVRSEEMMKVYDSLQLNATGLSEGAFFSALTGLQQLVAEGKLQNDSIISIVDFSLPSTEKRLFVIDLNNKKLLFNTLVSHGRNSGLNNATSFSNRPNSFKSSLGFYITGQTYTGKHGLSLRLIGEERGINDNAERRGIVMHSADYVNDEWARGTGRIGRSEGCPAIPEEISDEVISAISNGSCLFLYSPDKFYLAHSRYISKA</sequence>
<feature type="chain" id="PRO_5015444172" description="Murein L,D-transpeptidase catalytic domain family protein" evidence="1">
    <location>
        <begin position="24"/>
        <end position="250"/>
    </location>
</feature>
<evidence type="ECO:0000313" key="3">
    <source>
        <dbReference type="Proteomes" id="UP000244450"/>
    </source>
</evidence>
<proteinExistence type="predicted"/>
<keyword evidence="3" id="KW-1185">Reference proteome</keyword>
<comment type="caution">
    <text evidence="2">The sequence shown here is derived from an EMBL/GenBank/DDBJ whole genome shotgun (WGS) entry which is preliminary data.</text>
</comment>
<dbReference type="EMBL" id="QCYK01000002">
    <property type="protein sequence ID" value="PUZ25456.1"/>
    <property type="molecule type" value="Genomic_DNA"/>
</dbReference>
<feature type="signal peptide" evidence="1">
    <location>
        <begin position="1"/>
        <end position="23"/>
    </location>
</feature>
<dbReference type="OrthoDB" id="9815195at2"/>
<organism evidence="2 3">
    <name type="scientific">Chitinophaga parva</name>
    <dbReference type="NCBI Taxonomy" id="2169414"/>
    <lineage>
        <taxon>Bacteria</taxon>
        <taxon>Pseudomonadati</taxon>
        <taxon>Bacteroidota</taxon>
        <taxon>Chitinophagia</taxon>
        <taxon>Chitinophagales</taxon>
        <taxon>Chitinophagaceae</taxon>
        <taxon>Chitinophaga</taxon>
    </lineage>
</organism>
<keyword evidence="1" id="KW-0732">Signal</keyword>
<dbReference type="InterPro" id="IPR032676">
    <property type="entry name" value="YkuD_2"/>
</dbReference>
<dbReference type="Pfam" id="PF13645">
    <property type="entry name" value="YkuD_2"/>
    <property type="match status" value="1"/>
</dbReference>
<dbReference type="AlphaFoldDB" id="A0A2T7BGP1"/>
<evidence type="ECO:0000256" key="1">
    <source>
        <dbReference type="SAM" id="SignalP"/>
    </source>
</evidence>
<evidence type="ECO:0008006" key="4">
    <source>
        <dbReference type="Google" id="ProtNLM"/>
    </source>
</evidence>
<evidence type="ECO:0000313" key="2">
    <source>
        <dbReference type="EMBL" id="PUZ25456.1"/>
    </source>
</evidence>
<reference evidence="2 3" key="1">
    <citation type="submission" date="2018-04" db="EMBL/GenBank/DDBJ databases">
        <title>Chitinophaga fuyangensis sp. nov., isolated from soil in a chemical factory.</title>
        <authorList>
            <person name="Chen K."/>
        </authorList>
    </citation>
    <scope>NUCLEOTIDE SEQUENCE [LARGE SCALE GENOMIC DNA]</scope>
    <source>
        <strain evidence="2 3">LY-1</strain>
    </source>
</reference>
<dbReference type="PANTHER" id="PTHR38477">
    <property type="entry name" value="HYPOTHETICAL EXPORTED PROTEIN"/>
    <property type="match status" value="1"/>
</dbReference>
<name>A0A2T7BGP1_9BACT</name>
<accession>A0A2T7BGP1</accession>
<protein>
    <recommendedName>
        <fullName evidence="4">Murein L,D-transpeptidase catalytic domain family protein</fullName>
    </recommendedName>
</protein>